<accession>A0AA47KJN8</accession>
<dbReference type="PANTHER" id="PTHR38786:SF1">
    <property type="entry name" value="FLAGELLAR FLIJ PROTEIN"/>
    <property type="match status" value="1"/>
</dbReference>
<keyword evidence="11" id="KW-0175">Coiled coil</keyword>
<dbReference type="Proteomes" id="UP001164748">
    <property type="component" value="Chromosome"/>
</dbReference>
<dbReference type="EMBL" id="CP114588">
    <property type="protein sequence ID" value="WBA08077.1"/>
    <property type="molecule type" value="Genomic_DNA"/>
</dbReference>
<dbReference type="NCBIfam" id="TIGR02473">
    <property type="entry name" value="flagell_FliJ"/>
    <property type="match status" value="1"/>
</dbReference>
<dbReference type="Gene3D" id="1.10.287.1700">
    <property type="match status" value="1"/>
</dbReference>
<dbReference type="GO" id="GO:0005886">
    <property type="term" value="C:plasma membrane"/>
    <property type="evidence" value="ECO:0007669"/>
    <property type="project" value="UniProtKB-SubCell"/>
</dbReference>
<evidence type="ECO:0000256" key="4">
    <source>
        <dbReference type="ARBA" id="ARBA00022448"/>
    </source>
</evidence>
<evidence type="ECO:0000256" key="8">
    <source>
        <dbReference type="ARBA" id="ARBA00022927"/>
    </source>
</evidence>
<keyword evidence="12" id="KW-0966">Cell projection</keyword>
<dbReference type="InterPro" id="IPR053716">
    <property type="entry name" value="Flag_assembly_chemotaxis_eff"/>
</dbReference>
<dbReference type="GO" id="GO:0044781">
    <property type="term" value="P:bacterial-type flagellum organization"/>
    <property type="evidence" value="ECO:0007669"/>
    <property type="project" value="UniProtKB-KW"/>
</dbReference>
<reference evidence="12" key="1">
    <citation type="submission" date="2022-09" db="EMBL/GenBank/DDBJ databases">
        <authorList>
            <person name="Li Z.-J."/>
        </authorList>
    </citation>
    <scope>NUCLEOTIDE SEQUENCE</scope>
    <source>
        <strain evidence="12">TGB11</strain>
    </source>
</reference>
<evidence type="ECO:0000256" key="6">
    <source>
        <dbReference type="ARBA" id="ARBA00022500"/>
    </source>
</evidence>
<dbReference type="PANTHER" id="PTHR38786">
    <property type="entry name" value="FLAGELLAR FLIJ PROTEIN"/>
    <property type="match status" value="1"/>
</dbReference>
<protein>
    <recommendedName>
        <fullName evidence="3">Flagellar FliJ protein</fullName>
    </recommendedName>
</protein>
<evidence type="ECO:0000256" key="5">
    <source>
        <dbReference type="ARBA" id="ARBA00022475"/>
    </source>
</evidence>
<keyword evidence="10" id="KW-1006">Bacterial flagellum protein export</keyword>
<evidence type="ECO:0000256" key="11">
    <source>
        <dbReference type="SAM" id="Coils"/>
    </source>
</evidence>
<dbReference type="GO" id="GO:0006935">
    <property type="term" value="P:chemotaxis"/>
    <property type="evidence" value="ECO:0007669"/>
    <property type="project" value="UniProtKB-KW"/>
</dbReference>
<keyword evidence="4" id="KW-0813">Transport</keyword>
<comment type="subcellular location">
    <subcellularLocation>
        <location evidence="1">Cell membrane</location>
        <topology evidence="1">Peripheral membrane protein</topology>
        <orientation evidence="1">Cytoplasmic side</orientation>
    </subcellularLocation>
</comment>
<feature type="coiled-coil region" evidence="11">
    <location>
        <begin position="10"/>
        <end position="44"/>
    </location>
</feature>
<dbReference type="GO" id="GO:0071973">
    <property type="term" value="P:bacterial-type flagellum-dependent cell motility"/>
    <property type="evidence" value="ECO:0007669"/>
    <property type="project" value="InterPro"/>
</dbReference>
<sequence>MADHALQLLLEKAQEDEKQAQLSVSAAQQSLDDYYRQLEQIEQYRLEYCRQMSERGQSGLSASAFGHLNKFIVQLDETLAKQRDAEHQFKDHLEQCRQTWQQTRQHRQSLEWLIEKREREEAERARYQEQRQMDEMAAIIARRRPSPFSSS</sequence>
<dbReference type="GO" id="GO:0015031">
    <property type="term" value="P:protein transport"/>
    <property type="evidence" value="ECO:0007669"/>
    <property type="project" value="UniProtKB-KW"/>
</dbReference>
<dbReference type="RefSeq" id="WP_269578623.1">
    <property type="nucleotide sequence ID" value="NZ_CP114588.1"/>
</dbReference>
<keyword evidence="6" id="KW-0145">Chemotaxis</keyword>
<feature type="coiled-coil region" evidence="11">
    <location>
        <begin position="110"/>
        <end position="137"/>
    </location>
</feature>
<dbReference type="InterPro" id="IPR012823">
    <property type="entry name" value="Flagell_FliJ"/>
</dbReference>
<keyword evidence="12" id="KW-0969">Cilium</keyword>
<dbReference type="Pfam" id="PF02050">
    <property type="entry name" value="FliJ"/>
    <property type="match status" value="1"/>
</dbReference>
<evidence type="ECO:0000256" key="7">
    <source>
        <dbReference type="ARBA" id="ARBA00022795"/>
    </source>
</evidence>
<dbReference type="GO" id="GO:0009288">
    <property type="term" value="C:bacterial-type flagellum"/>
    <property type="evidence" value="ECO:0007669"/>
    <property type="project" value="InterPro"/>
</dbReference>
<evidence type="ECO:0000313" key="13">
    <source>
        <dbReference type="Proteomes" id="UP001164748"/>
    </source>
</evidence>
<evidence type="ECO:0000256" key="1">
    <source>
        <dbReference type="ARBA" id="ARBA00004413"/>
    </source>
</evidence>
<evidence type="ECO:0000256" key="9">
    <source>
        <dbReference type="ARBA" id="ARBA00023136"/>
    </source>
</evidence>
<dbReference type="InterPro" id="IPR052570">
    <property type="entry name" value="FliJ"/>
</dbReference>
<keyword evidence="5" id="KW-1003">Cell membrane</keyword>
<keyword evidence="12" id="KW-0282">Flagellum</keyword>
<organism evidence="12 13">
    <name type="scientific">Salinivibrio kushneri</name>
    <dbReference type="NCBI Taxonomy" id="1908198"/>
    <lineage>
        <taxon>Bacteria</taxon>
        <taxon>Pseudomonadati</taxon>
        <taxon>Pseudomonadota</taxon>
        <taxon>Gammaproteobacteria</taxon>
        <taxon>Vibrionales</taxon>
        <taxon>Vibrionaceae</taxon>
        <taxon>Salinivibrio</taxon>
    </lineage>
</organism>
<keyword evidence="9" id="KW-0472">Membrane</keyword>
<evidence type="ECO:0000256" key="10">
    <source>
        <dbReference type="ARBA" id="ARBA00023225"/>
    </source>
</evidence>
<name>A0AA47KJN8_9GAMM</name>
<gene>
    <name evidence="12" type="primary">fliJ</name>
    <name evidence="12" type="ORF">N8M53_09590</name>
</gene>
<keyword evidence="8" id="KW-0653">Protein transport</keyword>
<evidence type="ECO:0000256" key="3">
    <source>
        <dbReference type="ARBA" id="ARBA00020392"/>
    </source>
</evidence>
<evidence type="ECO:0000256" key="2">
    <source>
        <dbReference type="ARBA" id="ARBA00010004"/>
    </source>
</evidence>
<keyword evidence="7" id="KW-1005">Bacterial flagellum biogenesis</keyword>
<dbReference type="AlphaFoldDB" id="A0AA47KJN8"/>
<evidence type="ECO:0000313" key="12">
    <source>
        <dbReference type="EMBL" id="WBA08077.1"/>
    </source>
</evidence>
<comment type="similarity">
    <text evidence="2">Belongs to the FliJ family.</text>
</comment>
<proteinExistence type="inferred from homology"/>